<dbReference type="NCBIfam" id="TIGR01048">
    <property type="entry name" value="lysA"/>
    <property type="match status" value="1"/>
</dbReference>
<keyword evidence="2 12" id="KW-0028">Amino-acid biosynthesis</keyword>
<dbReference type="PROSITE" id="PS00879">
    <property type="entry name" value="ODR_DC_2_2"/>
    <property type="match status" value="1"/>
</dbReference>
<feature type="domain" description="Orn/DAP/Arg decarboxylase 2 C-terminal" evidence="15">
    <location>
        <begin position="29"/>
        <end position="371"/>
    </location>
</feature>
<keyword evidence="4 12" id="KW-0663">Pyridoxal phosphate</keyword>
<comment type="subunit">
    <text evidence="12">Homodimer.</text>
</comment>
<comment type="catalytic activity">
    <reaction evidence="7 12 14">
        <text>meso-2,6-diaminopimelate + H(+) = L-lysine + CO2</text>
        <dbReference type="Rhea" id="RHEA:15101"/>
        <dbReference type="ChEBI" id="CHEBI:15378"/>
        <dbReference type="ChEBI" id="CHEBI:16526"/>
        <dbReference type="ChEBI" id="CHEBI:32551"/>
        <dbReference type="ChEBI" id="CHEBI:57791"/>
        <dbReference type="EC" id="4.1.1.20"/>
    </reaction>
</comment>
<keyword evidence="3 12" id="KW-0210">Decarboxylase</keyword>
<gene>
    <name evidence="12" type="primary">lysA</name>
    <name evidence="17" type="ORF">AT705_12590</name>
</gene>
<feature type="binding site" evidence="12">
    <location>
        <position position="313"/>
    </location>
    <ligand>
        <name>substrate</name>
    </ligand>
</feature>
<evidence type="ECO:0000259" key="16">
    <source>
        <dbReference type="Pfam" id="PF02784"/>
    </source>
</evidence>
<dbReference type="FunFam" id="3.20.20.10:FF:000003">
    <property type="entry name" value="Diaminopimelate decarboxylase"/>
    <property type="match status" value="1"/>
</dbReference>
<dbReference type="GO" id="GO:0030170">
    <property type="term" value="F:pyridoxal phosphate binding"/>
    <property type="evidence" value="ECO:0007669"/>
    <property type="project" value="UniProtKB-UniRule"/>
</dbReference>
<evidence type="ECO:0000256" key="13">
    <source>
        <dbReference type="PIRSR" id="PIRSR600183-50"/>
    </source>
</evidence>
<feature type="active site" description="Proton donor" evidence="13">
    <location>
        <position position="345"/>
    </location>
</feature>
<organism evidence="17 18">
    <name type="scientific">Pseudoalteromonas rubra</name>
    <dbReference type="NCBI Taxonomy" id="43658"/>
    <lineage>
        <taxon>Bacteria</taxon>
        <taxon>Pseudomonadati</taxon>
        <taxon>Pseudomonadota</taxon>
        <taxon>Gammaproteobacteria</taxon>
        <taxon>Alteromonadales</taxon>
        <taxon>Pseudoalteromonadaceae</taxon>
        <taxon>Pseudoalteromonas</taxon>
    </lineage>
</organism>
<feature type="domain" description="Orn/DAP/Arg decarboxylase 2 N-terminal" evidence="16">
    <location>
        <begin position="36"/>
        <end position="281"/>
    </location>
</feature>
<sequence length="417" mass="45477">MDFFHYQDNQLHAEQVPISDIAAQYGTPCYVYSRKTLERHYHAFTDAAQGHPHLVCYAVKANSNLAVLNVLARLGAGFDIVSQGELARVLKAGGDPAKIVFSGVAKTAQEIAFALKTGIKCFNVESAAELHRISEVASELNLLAPISIRVNPDIDAKTHPYISTGLKENKFGIDIKEAFDVYQLACALPGLEVVGIDFHIGSQLTEVTPFIAALDKVLALVQTLESAGITLKHLDIGGGLGVPYNSEKPPHPSAYAAEVKARLANYQHLELIFEPGRAIAANAGLLVTKVEYLKPTKDKHFAIVDAGMNDMLRPSLYQAWQQIIAVAPRQDDTPLYTYDVVGPVCETGDFIGKDRPLAIQPGDLLAQRGAGAYGFTMSSNYNSRPRIAEIMVDGDTCHLIRKRETLESLWQGEQVLP</sequence>
<evidence type="ECO:0000256" key="14">
    <source>
        <dbReference type="RuleBase" id="RU003738"/>
    </source>
</evidence>
<keyword evidence="6 12" id="KW-0456">Lyase</keyword>
<evidence type="ECO:0000256" key="4">
    <source>
        <dbReference type="ARBA" id="ARBA00022898"/>
    </source>
</evidence>
<feature type="binding site" evidence="12">
    <location>
        <position position="317"/>
    </location>
    <ligand>
        <name>substrate</name>
    </ligand>
</feature>
<dbReference type="InterPro" id="IPR002986">
    <property type="entry name" value="DAP_deCOOHase_LysA"/>
</dbReference>
<proteinExistence type="inferred from homology"/>
<evidence type="ECO:0000256" key="6">
    <source>
        <dbReference type="ARBA" id="ARBA00023239"/>
    </source>
</evidence>
<evidence type="ECO:0000313" key="18">
    <source>
        <dbReference type="Proteomes" id="UP000069015"/>
    </source>
</evidence>
<keyword evidence="5 12" id="KW-0457">Lysine biosynthesis</keyword>
<evidence type="ECO:0000256" key="5">
    <source>
        <dbReference type="ARBA" id="ARBA00023154"/>
    </source>
</evidence>
<feature type="binding site" evidence="12">
    <location>
        <position position="277"/>
    </location>
    <ligand>
        <name>substrate</name>
    </ligand>
</feature>
<dbReference type="Pfam" id="PF00278">
    <property type="entry name" value="Orn_DAP_Arg_deC"/>
    <property type="match status" value="1"/>
</dbReference>
<dbReference type="Pfam" id="PF02784">
    <property type="entry name" value="Orn_Arg_deC_N"/>
    <property type="match status" value="1"/>
</dbReference>
<dbReference type="SUPFAM" id="SSF51419">
    <property type="entry name" value="PLP-binding barrel"/>
    <property type="match status" value="1"/>
</dbReference>
<dbReference type="InterPro" id="IPR022644">
    <property type="entry name" value="De-COase2_N"/>
</dbReference>
<dbReference type="AlphaFoldDB" id="A0A0U3I6X2"/>
<reference evidence="17 18" key="1">
    <citation type="submission" date="2015-12" db="EMBL/GenBank/DDBJ databases">
        <title>Complete genome sequence of Pseudoalteromonas rubra SCSIO 6842, harboring a conjugative plasmid.</title>
        <authorList>
            <person name="Li B."/>
            <person name="Wang X."/>
        </authorList>
    </citation>
    <scope>NUCLEOTIDE SEQUENCE [LARGE SCALE GENOMIC DNA]</scope>
    <source>
        <strain evidence="17 18">SCSIO 6842</strain>
    </source>
</reference>
<dbReference type="PANTHER" id="PTHR43727:SF2">
    <property type="entry name" value="GROUP IV DECARBOXYLASE"/>
    <property type="match status" value="1"/>
</dbReference>
<dbReference type="EMBL" id="CP013611">
    <property type="protein sequence ID" value="ALU43711.1"/>
    <property type="molecule type" value="Genomic_DNA"/>
</dbReference>
<feature type="binding site" evidence="12">
    <location>
        <position position="373"/>
    </location>
    <ligand>
        <name>pyridoxal 5'-phosphate</name>
        <dbReference type="ChEBI" id="CHEBI:597326"/>
    </ligand>
</feature>
<evidence type="ECO:0000256" key="10">
    <source>
        <dbReference type="ARBA" id="ARBA00066427"/>
    </source>
</evidence>
<evidence type="ECO:0000256" key="8">
    <source>
        <dbReference type="ARBA" id="ARBA00060643"/>
    </source>
</evidence>
<dbReference type="InterPro" id="IPR022643">
    <property type="entry name" value="De-COase2_C"/>
</dbReference>
<feature type="binding site" evidence="12">
    <location>
        <begin position="274"/>
        <end position="277"/>
    </location>
    <ligand>
        <name>pyridoxal 5'-phosphate</name>
        <dbReference type="ChEBI" id="CHEBI:597326"/>
    </ligand>
</feature>
<feature type="binding site" evidence="12">
    <location>
        <position position="346"/>
    </location>
    <ligand>
        <name>substrate</name>
    </ligand>
</feature>
<evidence type="ECO:0000256" key="11">
    <source>
        <dbReference type="ARBA" id="ARBA00074972"/>
    </source>
</evidence>
<dbReference type="FunFam" id="2.40.37.10:FF:000003">
    <property type="entry name" value="Diaminopimelate decarboxylase"/>
    <property type="match status" value="1"/>
</dbReference>
<dbReference type="InterPro" id="IPR029066">
    <property type="entry name" value="PLP-binding_barrel"/>
</dbReference>
<comment type="similarity">
    <text evidence="9 12">Belongs to the Orn/Lys/Arg decarboxylase class-II family. LysA subfamily.</text>
</comment>
<comment type="pathway">
    <text evidence="8 12 14">Amino-acid biosynthesis; L-lysine biosynthesis via DAP pathway; L-lysine from DL-2,6-diaminopimelate: step 1/1.</text>
</comment>
<evidence type="ECO:0000256" key="7">
    <source>
        <dbReference type="ARBA" id="ARBA00050464"/>
    </source>
</evidence>
<dbReference type="Proteomes" id="UP000069015">
    <property type="component" value="Chromosome 1"/>
</dbReference>
<dbReference type="Gene3D" id="2.40.37.10">
    <property type="entry name" value="Lyase, Ornithine Decarboxylase, Chain A, domain 1"/>
    <property type="match status" value="1"/>
</dbReference>
<dbReference type="SUPFAM" id="SSF50621">
    <property type="entry name" value="Alanine racemase C-terminal domain-like"/>
    <property type="match status" value="1"/>
</dbReference>
<feature type="modified residue" description="N6-(pyridoxal phosphate)lysine" evidence="12 13">
    <location>
        <position position="60"/>
    </location>
</feature>
<dbReference type="UniPathway" id="UPA00034">
    <property type="reaction ID" value="UER00027"/>
</dbReference>
<evidence type="ECO:0000256" key="1">
    <source>
        <dbReference type="ARBA" id="ARBA00001933"/>
    </source>
</evidence>
<evidence type="ECO:0000259" key="15">
    <source>
        <dbReference type="Pfam" id="PF00278"/>
    </source>
</evidence>
<feature type="binding site" evidence="12">
    <location>
        <position position="373"/>
    </location>
    <ligand>
        <name>substrate</name>
    </ligand>
</feature>
<dbReference type="GO" id="GO:0008836">
    <property type="term" value="F:diaminopimelate decarboxylase activity"/>
    <property type="evidence" value="ECO:0007669"/>
    <property type="project" value="UniProtKB-UniRule"/>
</dbReference>
<evidence type="ECO:0000256" key="3">
    <source>
        <dbReference type="ARBA" id="ARBA00022793"/>
    </source>
</evidence>
<dbReference type="HAMAP" id="MF_02120">
    <property type="entry name" value="LysA"/>
    <property type="match status" value="1"/>
</dbReference>
<dbReference type="PROSITE" id="PS00878">
    <property type="entry name" value="ODR_DC_2_1"/>
    <property type="match status" value="1"/>
</dbReference>
<comment type="cofactor">
    <cofactor evidence="1 12 13 14">
        <name>pyridoxal 5'-phosphate</name>
        <dbReference type="ChEBI" id="CHEBI:597326"/>
    </cofactor>
</comment>
<dbReference type="GO" id="GO:0009089">
    <property type="term" value="P:lysine biosynthetic process via diaminopimelate"/>
    <property type="evidence" value="ECO:0007669"/>
    <property type="project" value="UniProtKB-UniRule"/>
</dbReference>
<dbReference type="InterPro" id="IPR000183">
    <property type="entry name" value="Orn/DAP/Arg_de-COase"/>
</dbReference>
<dbReference type="InterPro" id="IPR009006">
    <property type="entry name" value="Ala_racemase/Decarboxylase_C"/>
</dbReference>
<evidence type="ECO:0000256" key="12">
    <source>
        <dbReference type="HAMAP-Rule" id="MF_02120"/>
    </source>
</evidence>
<dbReference type="InterPro" id="IPR022657">
    <property type="entry name" value="De-COase2_CS"/>
</dbReference>
<evidence type="ECO:0000313" key="17">
    <source>
        <dbReference type="EMBL" id="ALU43711.1"/>
    </source>
</evidence>
<protein>
    <recommendedName>
        <fullName evidence="11 12">Diaminopimelate decarboxylase</fullName>
        <shortName evidence="12">DAP decarboxylase</shortName>
        <shortName evidence="12">DAPDC</shortName>
        <ecNumber evidence="10 12">4.1.1.20</ecNumber>
    </recommendedName>
</protein>
<evidence type="ECO:0000256" key="9">
    <source>
        <dbReference type="ARBA" id="ARBA00060983"/>
    </source>
</evidence>
<dbReference type="Gene3D" id="3.20.20.10">
    <property type="entry name" value="Alanine racemase"/>
    <property type="match status" value="1"/>
</dbReference>
<comment type="function">
    <text evidence="12">Specifically catalyzes the decarboxylation of meso-diaminopimelate (meso-DAP) to L-lysine.</text>
</comment>
<dbReference type="CDD" id="cd06828">
    <property type="entry name" value="PLPDE_III_DapDC"/>
    <property type="match status" value="1"/>
</dbReference>
<dbReference type="KEGG" id="prr:AT705_12590"/>
<dbReference type="InterPro" id="IPR022653">
    <property type="entry name" value="De-COase2_pyr-phos_BS"/>
</dbReference>
<accession>A0A0U3I6X2</accession>
<dbReference type="PANTHER" id="PTHR43727">
    <property type="entry name" value="DIAMINOPIMELATE DECARBOXYLASE"/>
    <property type="match status" value="1"/>
</dbReference>
<name>A0A0U3I6X2_9GAMM</name>
<dbReference type="PRINTS" id="PR01179">
    <property type="entry name" value="ODADCRBXLASE"/>
</dbReference>
<dbReference type="PRINTS" id="PR01181">
    <property type="entry name" value="DAPDCRBXLASE"/>
</dbReference>
<evidence type="ECO:0000256" key="2">
    <source>
        <dbReference type="ARBA" id="ARBA00022605"/>
    </source>
</evidence>
<dbReference type="EC" id="4.1.1.20" evidence="10 12"/>
<feature type="binding site" evidence="12">
    <location>
        <position position="239"/>
    </location>
    <ligand>
        <name>pyridoxal 5'-phosphate</name>
        <dbReference type="ChEBI" id="CHEBI:597326"/>
    </ligand>
</feature>
<dbReference type="RefSeq" id="WP_058796858.1">
    <property type="nucleotide sequence ID" value="NZ_CP013611.1"/>
</dbReference>